<dbReference type="Gene3D" id="3.30.565.10">
    <property type="entry name" value="Histidine kinase-like ATPase, C-terminal domain"/>
    <property type="match status" value="1"/>
</dbReference>
<dbReference type="Pfam" id="PF08376">
    <property type="entry name" value="NIT"/>
    <property type="match status" value="1"/>
</dbReference>
<keyword evidence="4" id="KW-0808">Transferase</keyword>
<keyword evidence="6" id="KW-0418">Kinase</keyword>
<dbReference type="CDD" id="cd00075">
    <property type="entry name" value="HATPase"/>
    <property type="match status" value="1"/>
</dbReference>
<evidence type="ECO:0000256" key="2">
    <source>
        <dbReference type="ARBA" id="ARBA00012438"/>
    </source>
</evidence>
<proteinExistence type="predicted"/>
<feature type="domain" description="Histidine kinase" evidence="10">
    <location>
        <begin position="504"/>
        <end position="613"/>
    </location>
</feature>
<dbReference type="AlphaFoldDB" id="A0A9X1NE13"/>
<dbReference type="PROSITE" id="PS50109">
    <property type="entry name" value="HIS_KIN"/>
    <property type="match status" value="1"/>
</dbReference>
<dbReference type="InterPro" id="IPR050428">
    <property type="entry name" value="TCS_sensor_his_kinase"/>
</dbReference>
<dbReference type="PANTHER" id="PTHR45436">
    <property type="entry name" value="SENSOR HISTIDINE KINASE YKOH"/>
    <property type="match status" value="1"/>
</dbReference>
<feature type="compositionally biased region" description="Low complexity" evidence="8">
    <location>
        <begin position="681"/>
        <end position="695"/>
    </location>
</feature>
<feature type="compositionally biased region" description="Polar residues" evidence="8">
    <location>
        <begin position="729"/>
        <end position="756"/>
    </location>
</feature>
<dbReference type="GO" id="GO:0004673">
    <property type="term" value="F:protein histidine kinase activity"/>
    <property type="evidence" value="ECO:0007669"/>
    <property type="project" value="UniProtKB-EC"/>
</dbReference>
<dbReference type="SUPFAM" id="SSF55874">
    <property type="entry name" value="ATPase domain of HSP90 chaperone/DNA topoisomerase II/histidine kinase"/>
    <property type="match status" value="1"/>
</dbReference>
<dbReference type="SMART" id="SM00387">
    <property type="entry name" value="HATPase_c"/>
    <property type="match status" value="1"/>
</dbReference>
<dbReference type="Pfam" id="PF02518">
    <property type="entry name" value="HATPase_c"/>
    <property type="match status" value="1"/>
</dbReference>
<evidence type="ECO:0000256" key="5">
    <source>
        <dbReference type="ARBA" id="ARBA00022692"/>
    </source>
</evidence>
<evidence type="ECO:0000256" key="6">
    <source>
        <dbReference type="ARBA" id="ARBA00022777"/>
    </source>
</evidence>
<dbReference type="InterPro" id="IPR036890">
    <property type="entry name" value="HATPase_C_sf"/>
</dbReference>
<gene>
    <name evidence="11" type="ORF">LR394_20300</name>
</gene>
<evidence type="ECO:0000256" key="7">
    <source>
        <dbReference type="ARBA" id="ARBA00022989"/>
    </source>
</evidence>
<organism evidence="11 12">
    <name type="scientific">Kineosporia babensis</name>
    <dbReference type="NCBI Taxonomy" id="499548"/>
    <lineage>
        <taxon>Bacteria</taxon>
        <taxon>Bacillati</taxon>
        <taxon>Actinomycetota</taxon>
        <taxon>Actinomycetes</taxon>
        <taxon>Kineosporiales</taxon>
        <taxon>Kineosporiaceae</taxon>
        <taxon>Kineosporia</taxon>
    </lineage>
</organism>
<keyword evidence="5 9" id="KW-0812">Transmembrane</keyword>
<name>A0A9X1NE13_9ACTN</name>
<protein>
    <recommendedName>
        <fullName evidence="2">histidine kinase</fullName>
        <ecNumber evidence="2">2.7.13.3</ecNumber>
    </recommendedName>
</protein>
<dbReference type="InterPro" id="IPR005467">
    <property type="entry name" value="His_kinase_dom"/>
</dbReference>
<dbReference type="Proteomes" id="UP001138997">
    <property type="component" value="Unassembled WGS sequence"/>
</dbReference>
<keyword evidence="12" id="KW-1185">Reference proteome</keyword>
<evidence type="ECO:0000313" key="12">
    <source>
        <dbReference type="Proteomes" id="UP001138997"/>
    </source>
</evidence>
<evidence type="ECO:0000313" key="11">
    <source>
        <dbReference type="EMBL" id="MCD5313252.1"/>
    </source>
</evidence>
<sequence length="846" mass="91370">MPSVVLLVVGSVIAGIMINNGVRDRGLADIFYAPQDAEPFFSAVQTEMRLTGQQWVNPGRTSERALAEQRAKTDQTLIGFQNIAARVQEQSVTQAYRDSAARFQEVLAGLADLRAGIDDRSIELTDAVHTYGQIERGIFDSVIYLAQTSPDAESAIIGSLAGDFWTSANNLAEANAIAYTAFSRSGMTETQYVTLVRMVGQSREQLDSLEPYLAPTAREKFAALKESDAWREMQQVEEAALSAGPGESADLPVDRASWARSSDEVYVQVAAIGIDQMNAAGVLALDTAGTRITQAIIGAVALLVLAISVILMTSWVANRLIGRLRKLQLATLDMAQIRLPHIIDRLRTGDKVDINEEVPEIHLGDDEIGEVAEAFNEAQRVAVSAAVQEAETRAGLRLVFLNIARRSQIIVHQQLSVLETAERYQEDPEQLKLLFELDHLSTRARRNAENLVILGDGTPGRQWRNSVPLSQVIRGAISEAQDYARVTVTELPRLSITGSAVADVVHLLAEIVDNATTFSPPMSRVEVRGNMVGRGLVIEVEDQGLGIPPHQLAQLNEMMTKPPEFHVMALREEPRLGMFVVGQLARKNGIRVTLTASPAYGGTRVVILLPDALLDAKGDPGQGTPEDAAVTETPTQSIHERMAFQGELTPAHGTGRSRLTVVGSPDPKPAEITRAPEIARSPETVQTPVTPSTPVTPEPSEDRRRRVARPQSPTQRPAQPVPTPWAAGPSSSATWASRSQESAGSRENGNGPNTAPTPVVSAPLPTRGSHSAQTIAPTPGHNRPTLPRRTRQAHLSDRLKNQAGAPVMAAPVRSAAPENPDRARSTMLAFQSGTRRGRAHSDDNAG</sequence>
<evidence type="ECO:0000256" key="1">
    <source>
        <dbReference type="ARBA" id="ARBA00000085"/>
    </source>
</evidence>
<keyword evidence="9" id="KW-0472">Membrane</keyword>
<comment type="catalytic activity">
    <reaction evidence="1">
        <text>ATP + protein L-histidine = ADP + protein N-phospho-L-histidine.</text>
        <dbReference type="EC" id="2.7.13.3"/>
    </reaction>
</comment>
<dbReference type="Gene3D" id="6.10.340.10">
    <property type="match status" value="1"/>
</dbReference>
<dbReference type="InterPro" id="IPR013587">
    <property type="entry name" value="Nitrate/nitrite_sensing"/>
</dbReference>
<keyword evidence="7 9" id="KW-1133">Transmembrane helix</keyword>
<keyword evidence="3" id="KW-0597">Phosphoprotein</keyword>
<feature type="region of interest" description="Disordered" evidence="8">
    <location>
        <begin position="647"/>
        <end position="846"/>
    </location>
</feature>
<evidence type="ECO:0000256" key="4">
    <source>
        <dbReference type="ARBA" id="ARBA00022679"/>
    </source>
</evidence>
<comment type="caution">
    <text evidence="11">The sequence shown here is derived from an EMBL/GenBank/DDBJ whole genome shotgun (WGS) entry which is preliminary data.</text>
</comment>
<feature type="transmembrane region" description="Helical" evidence="9">
    <location>
        <begin position="295"/>
        <end position="317"/>
    </location>
</feature>
<dbReference type="InterPro" id="IPR003594">
    <property type="entry name" value="HATPase_dom"/>
</dbReference>
<dbReference type="GO" id="GO:0000160">
    <property type="term" value="P:phosphorelay signal transduction system"/>
    <property type="evidence" value="ECO:0007669"/>
    <property type="project" value="TreeGrafter"/>
</dbReference>
<dbReference type="EMBL" id="JAJOMB010000011">
    <property type="protein sequence ID" value="MCD5313252.1"/>
    <property type="molecule type" value="Genomic_DNA"/>
</dbReference>
<evidence type="ECO:0000256" key="9">
    <source>
        <dbReference type="SAM" id="Phobius"/>
    </source>
</evidence>
<dbReference type="EC" id="2.7.13.3" evidence="2"/>
<evidence type="ECO:0000256" key="8">
    <source>
        <dbReference type="SAM" id="MobiDB-lite"/>
    </source>
</evidence>
<reference evidence="11" key="1">
    <citation type="submission" date="2021-11" db="EMBL/GenBank/DDBJ databases">
        <title>Streptomyces corallinus and Kineosporia corallina sp. nov., two new coral-derived marine actinobacteria.</title>
        <authorList>
            <person name="Buangrab K."/>
            <person name="Sutthacheep M."/>
            <person name="Yeemin T."/>
            <person name="Harunari E."/>
            <person name="Igarashi Y."/>
            <person name="Sripreechasak P."/>
            <person name="Kanchanasin P."/>
            <person name="Tanasupawat S."/>
            <person name="Phongsopitanun W."/>
        </authorList>
    </citation>
    <scope>NUCLEOTIDE SEQUENCE</scope>
    <source>
        <strain evidence="11">JCM 31032</strain>
    </source>
</reference>
<evidence type="ECO:0000256" key="3">
    <source>
        <dbReference type="ARBA" id="ARBA00022553"/>
    </source>
</evidence>
<dbReference type="RefSeq" id="WP_231444274.1">
    <property type="nucleotide sequence ID" value="NZ_JAJOMB010000011.1"/>
</dbReference>
<dbReference type="GO" id="GO:0005886">
    <property type="term" value="C:plasma membrane"/>
    <property type="evidence" value="ECO:0007669"/>
    <property type="project" value="TreeGrafter"/>
</dbReference>
<dbReference type="PANTHER" id="PTHR45436:SF5">
    <property type="entry name" value="SENSOR HISTIDINE KINASE TRCS"/>
    <property type="match status" value="1"/>
</dbReference>
<accession>A0A9X1NE13</accession>
<evidence type="ECO:0000259" key="10">
    <source>
        <dbReference type="PROSITE" id="PS50109"/>
    </source>
</evidence>